<reference evidence="1 2" key="1">
    <citation type="journal article" date="2021" name="Sci. Rep.">
        <title>The genome of the diatom Chaetoceros tenuissimus carries an ancient integrated fragment of an extant virus.</title>
        <authorList>
            <person name="Hongo Y."/>
            <person name="Kimura K."/>
            <person name="Takaki Y."/>
            <person name="Yoshida Y."/>
            <person name="Baba S."/>
            <person name="Kobayashi G."/>
            <person name="Nagasaki K."/>
            <person name="Hano T."/>
            <person name="Tomaru Y."/>
        </authorList>
    </citation>
    <scope>NUCLEOTIDE SEQUENCE [LARGE SCALE GENOMIC DNA]</scope>
    <source>
        <strain evidence="1 2">NIES-3715</strain>
    </source>
</reference>
<protein>
    <submittedName>
        <fullName evidence="1">Uncharacterized protein</fullName>
    </submittedName>
</protein>
<proteinExistence type="predicted"/>
<keyword evidence="2" id="KW-1185">Reference proteome</keyword>
<organism evidence="1 2">
    <name type="scientific">Chaetoceros tenuissimus</name>
    <dbReference type="NCBI Taxonomy" id="426638"/>
    <lineage>
        <taxon>Eukaryota</taxon>
        <taxon>Sar</taxon>
        <taxon>Stramenopiles</taxon>
        <taxon>Ochrophyta</taxon>
        <taxon>Bacillariophyta</taxon>
        <taxon>Coscinodiscophyceae</taxon>
        <taxon>Chaetocerotophycidae</taxon>
        <taxon>Chaetocerotales</taxon>
        <taxon>Chaetocerotaceae</taxon>
        <taxon>Chaetoceros</taxon>
    </lineage>
</organism>
<gene>
    <name evidence="1" type="ORF">CTEN210_11765</name>
</gene>
<dbReference type="EMBL" id="BLLK01000047">
    <property type="protein sequence ID" value="GFH55289.1"/>
    <property type="molecule type" value="Genomic_DNA"/>
</dbReference>
<evidence type="ECO:0000313" key="1">
    <source>
        <dbReference type="EMBL" id="GFH55289.1"/>
    </source>
</evidence>
<comment type="caution">
    <text evidence="1">The sequence shown here is derived from an EMBL/GenBank/DDBJ whole genome shotgun (WGS) entry which is preliminary data.</text>
</comment>
<evidence type="ECO:0000313" key="2">
    <source>
        <dbReference type="Proteomes" id="UP001054902"/>
    </source>
</evidence>
<accession>A0AAD3D379</accession>
<dbReference type="AlphaFoldDB" id="A0AAD3D379"/>
<sequence>MDSSYENFNITSYLQEVKRKEKNSNHFARNEQNRDLIKENHFSCDPRVDTSRCSSSSSFETLLPKNDFYDIDAFFDSDMFSLDGSILGGDMISLDGSILEDDEVYESKEKSSDCKRRKEYSTFSSPKGKVLDTFAFQSLKRKVNAIAEKNDAIPILAVDVSKAKKHSSGCPIQHDGKESTSIFSSSKGKVLNTFAFQSLKEKVNTIAGKNVVSTKEERTRNEAKVQISDETKLNGTSLAIEIFGKHYKIIKFNESDRGCKRNQLEIGFVGLACAYCDGSRGRAKGGRYFPSSIKTMADPNKILFSMYKHSQKCTECPSSTKNHLKALHKVYDKERATQARGSQRKFYKAIWDFLRKKDDFE</sequence>
<name>A0AAD3D379_9STRA</name>
<dbReference type="Proteomes" id="UP001054902">
    <property type="component" value="Unassembled WGS sequence"/>
</dbReference>